<dbReference type="RefSeq" id="WP_289503004.1">
    <property type="nucleotide sequence ID" value="NZ_CP116805.1"/>
</dbReference>
<dbReference type="AlphaFoldDB" id="A0AAF0BKY2"/>
<evidence type="ECO:0000256" key="1">
    <source>
        <dbReference type="ARBA" id="ARBA00022649"/>
    </source>
</evidence>
<dbReference type="PANTHER" id="PTHR40588">
    <property type="entry name" value="MRNA INTERFERASE TOXIN YAFQ"/>
    <property type="match status" value="1"/>
</dbReference>
<dbReference type="SUPFAM" id="SSF143011">
    <property type="entry name" value="RelE-like"/>
    <property type="match status" value="1"/>
</dbReference>
<dbReference type="Gene3D" id="3.30.2310.20">
    <property type="entry name" value="RelE-like"/>
    <property type="match status" value="1"/>
</dbReference>
<evidence type="ECO:0000256" key="2">
    <source>
        <dbReference type="PIRSR" id="PIRSR006156-1"/>
    </source>
</evidence>
<dbReference type="KEGG" id="gso:PH603_13185"/>
<proteinExistence type="predicted"/>
<dbReference type="GO" id="GO:0004521">
    <property type="term" value="F:RNA endonuclease activity"/>
    <property type="evidence" value="ECO:0007669"/>
    <property type="project" value="TreeGrafter"/>
</dbReference>
<dbReference type="InterPro" id="IPR007712">
    <property type="entry name" value="RelE/ParE_toxin"/>
</dbReference>
<name>A0AAF0BKY2_9PROT</name>
<dbReference type="PANTHER" id="PTHR40588:SF1">
    <property type="entry name" value="MRNA INTERFERASE TOXIN YAFQ"/>
    <property type="match status" value="1"/>
</dbReference>
<reference evidence="3" key="1">
    <citation type="submission" date="2023-01" db="EMBL/GenBank/DDBJ databases">
        <title>The genome sequence of Kordiimonadaceae bacterium 6D33.</title>
        <authorList>
            <person name="Liu Y."/>
        </authorList>
    </citation>
    <scope>NUCLEOTIDE SEQUENCE</scope>
    <source>
        <strain evidence="3">6D33</strain>
    </source>
</reference>
<feature type="active site" description="Proton donor" evidence="2">
    <location>
        <position position="84"/>
    </location>
</feature>
<dbReference type="NCBIfam" id="TIGR02385">
    <property type="entry name" value="RelE_StbE"/>
    <property type="match status" value="1"/>
</dbReference>
<keyword evidence="1" id="KW-1277">Toxin-antitoxin system</keyword>
<sequence>MLRIQLATACKRDLRRLDKQGKDKSKFSEVVALLQAGETLPKRYQDHVLQGEWRGYRDLHIEPNWVLIYKISGGDLHLARTGSHPEVFG</sequence>
<dbReference type="EMBL" id="CP116805">
    <property type="protein sequence ID" value="WCL53492.1"/>
    <property type="molecule type" value="Genomic_DNA"/>
</dbReference>
<protein>
    <submittedName>
        <fullName evidence="3">Type II toxin-antitoxin system YafQ family toxin</fullName>
    </submittedName>
</protein>
<dbReference type="GO" id="GO:0006402">
    <property type="term" value="P:mRNA catabolic process"/>
    <property type="evidence" value="ECO:0007669"/>
    <property type="project" value="TreeGrafter"/>
</dbReference>
<dbReference type="InterPro" id="IPR004386">
    <property type="entry name" value="Toxin_YafQ-like"/>
</dbReference>
<dbReference type="PIRSF" id="PIRSF006156">
    <property type="entry name" value="YafQ"/>
    <property type="match status" value="1"/>
</dbReference>
<accession>A0AAF0BKY2</accession>
<dbReference type="Proteomes" id="UP001217500">
    <property type="component" value="Chromosome"/>
</dbReference>
<evidence type="ECO:0000313" key="3">
    <source>
        <dbReference type="EMBL" id="WCL53492.1"/>
    </source>
</evidence>
<dbReference type="Pfam" id="PF15738">
    <property type="entry name" value="YafQ_toxin"/>
    <property type="match status" value="1"/>
</dbReference>
<gene>
    <name evidence="3" type="ORF">PH603_13185</name>
</gene>
<evidence type="ECO:0000313" key="4">
    <source>
        <dbReference type="Proteomes" id="UP001217500"/>
    </source>
</evidence>
<organism evidence="3 4">
    <name type="scientific">Gimibacter soli</name>
    <dbReference type="NCBI Taxonomy" id="3024400"/>
    <lineage>
        <taxon>Bacteria</taxon>
        <taxon>Pseudomonadati</taxon>
        <taxon>Pseudomonadota</taxon>
        <taxon>Alphaproteobacteria</taxon>
        <taxon>Kordiimonadales</taxon>
        <taxon>Temperatibacteraceae</taxon>
        <taxon>Gimibacter</taxon>
    </lineage>
</organism>
<dbReference type="InterPro" id="IPR035093">
    <property type="entry name" value="RelE/ParE_toxin_dom_sf"/>
</dbReference>
<dbReference type="GO" id="GO:0006415">
    <property type="term" value="P:translational termination"/>
    <property type="evidence" value="ECO:0007669"/>
    <property type="project" value="TreeGrafter"/>
</dbReference>
<keyword evidence="4" id="KW-1185">Reference proteome</keyword>